<accession>A0A4U6WFV4</accession>
<evidence type="ECO:0000313" key="3">
    <source>
        <dbReference type="Proteomes" id="UP000298652"/>
    </source>
</evidence>
<gene>
    <name evidence="2" type="ORF">SEVIR_1G278466v2</name>
</gene>
<feature type="signal peptide" evidence="1">
    <location>
        <begin position="1"/>
        <end position="26"/>
    </location>
</feature>
<proteinExistence type="predicted"/>
<dbReference type="EMBL" id="CM016552">
    <property type="protein sequence ID" value="TKW40914.1"/>
    <property type="molecule type" value="Genomic_DNA"/>
</dbReference>
<reference evidence="2" key="1">
    <citation type="submission" date="2019-03" db="EMBL/GenBank/DDBJ databases">
        <title>WGS assembly of Setaria viridis.</title>
        <authorList>
            <person name="Huang P."/>
            <person name="Jenkins J."/>
            <person name="Grimwood J."/>
            <person name="Barry K."/>
            <person name="Healey A."/>
            <person name="Mamidi S."/>
            <person name="Sreedasyam A."/>
            <person name="Shu S."/>
            <person name="Feldman M."/>
            <person name="Wu J."/>
            <person name="Yu Y."/>
            <person name="Chen C."/>
            <person name="Johnson J."/>
            <person name="Rokhsar D."/>
            <person name="Baxter I."/>
            <person name="Schmutz J."/>
            <person name="Brutnell T."/>
            <person name="Kellogg E."/>
        </authorList>
    </citation>
    <scope>NUCLEOTIDE SEQUENCE [LARGE SCALE GENOMIC DNA]</scope>
</reference>
<keyword evidence="3" id="KW-1185">Reference proteome</keyword>
<feature type="chain" id="PRO_5020842401" evidence="1">
    <location>
        <begin position="27"/>
        <end position="54"/>
    </location>
</feature>
<organism evidence="2 3">
    <name type="scientific">Setaria viridis</name>
    <name type="common">Green bristlegrass</name>
    <name type="synonym">Setaria italica subsp. viridis</name>
    <dbReference type="NCBI Taxonomy" id="4556"/>
    <lineage>
        <taxon>Eukaryota</taxon>
        <taxon>Viridiplantae</taxon>
        <taxon>Streptophyta</taxon>
        <taxon>Embryophyta</taxon>
        <taxon>Tracheophyta</taxon>
        <taxon>Spermatophyta</taxon>
        <taxon>Magnoliopsida</taxon>
        <taxon>Liliopsida</taxon>
        <taxon>Poales</taxon>
        <taxon>Poaceae</taxon>
        <taxon>PACMAD clade</taxon>
        <taxon>Panicoideae</taxon>
        <taxon>Panicodae</taxon>
        <taxon>Paniceae</taxon>
        <taxon>Cenchrinae</taxon>
        <taxon>Setaria</taxon>
    </lineage>
</organism>
<dbReference type="Proteomes" id="UP000298652">
    <property type="component" value="Chromosome 1"/>
</dbReference>
<protein>
    <submittedName>
        <fullName evidence="2">Uncharacterized protein</fullName>
    </submittedName>
</protein>
<dbReference type="Gramene" id="TKW40914">
    <property type="protein sequence ID" value="TKW40914"/>
    <property type="gene ID" value="SEVIR_1G278466v2"/>
</dbReference>
<name>A0A4U6WFV4_SETVI</name>
<keyword evidence="1" id="KW-0732">Signal</keyword>
<sequence>MRPPTMLRWATVALVATLLAATPATAFYLRGGSRQPDPACRVRLFVGSCLCLSS</sequence>
<evidence type="ECO:0000313" key="2">
    <source>
        <dbReference type="EMBL" id="TKW40914.1"/>
    </source>
</evidence>
<dbReference type="AlphaFoldDB" id="A0A4U6WFV4"/>
<evidence type="ECO:0000256" key="1">
    <source>
        <dbReference type="SAM" id="SignalP"/>
    </source>
</evidence>